<dbReference type="InterPro" id="IPR021104">
    <property type="entry name" value="KfrA_DNA-bd_N"/>
</dbReference>
<dbReference type="Proteomes" id="UP000610558">
    <property type="component" value="Unassembled WGS sequence"/>
</dbReference>
<keyword evidence="3" id="KW-0238">DNA-binding</keyword>
<protein>
    <submittedName>
        <fullName evidence="3">DNA-binding protein</fullName>
    </submittedName>
</protein>
<evidence type="ECO:0000313" key="4">
    <source>
        <dbReference type="Proteomes" id="UP000610558"/>
    </source>
</evidence>
<proteinExistence type="predicted"/>
<feature type="region of interest" description="Disordered" evidence="1">
    <location>
        <begin position="174"/>
        <end position="200"/>
    </location>
</feature>
<dbReference type="AlphaFoldDB" id="A0A927C5E6"/>
<dbReference type="Gene3D" id="1.10.287.1490">
    <property type="match status" value="1"/>
</dbReference>
<evidence type="ECO:0000259" key="2">
    <source>
        <dbReference type="Pfam" id="PF11740"/>
    </source>
</evidence>
<dbReference type="GO" id="GO:0003677">
    <property type="term" value="F:DNA binding"/>
    <property type="evidence" value="ECO:0007669"/>
    <property type="project" value="UniProtKB-KW"/>
</dbReference>
<name>A0A927C5E6_9GAMM</name>
<comment type="caution">
    <text evidence="3">The sequence shown here is derived from an EMBL/GenBank/DDBJ whole genome shotgun (WGS) entry which is preliminary data.</text>
</comment>
<accession>A0A927C5E6</accession>
<organism evidence="3 4">
    <name type="scientific">Spongiibacter pelagi</name>
    <dbReference type="NCBI Taxonomy" id="2760804"/>
    <lineage>
        <taxon>Bacteria</taxon>
        <taxon>Pseudomonadati</taxon>
        <taxon>Pseudomonadota</taxon>
        <taxon>Gammaproteobacteria</taxon>
        <taxon>Cellvibrionales</taxon>
        <taxon>Spongiibacteraceae</taxon>
        <taxon>Spongiibacter</taxon>
    </lineage>
</organism>
<keyword evidence="4" id="KW-1185">Reference proteome</keyword>
<dbReference type="RefSeq" id="WP_190766991.1">
    <property type="nucleotide sequence ID" value="NZ_JACXLD010000029.1"/>
</dbReference>
<dbReference type="Pfam" id="PF11740">
    <property type="entry name" value="KfrA_N"/>
    <property type="match status" value="1"/>
</dbReference>
<evidence type="ECO:0000256" key="1">
    <source>
        <dbReference type="SAM" id="MobiDB-lite"/>
    </source>
</evidence>
<dbReference type="EMBL" id="JACXLD010000029">
    <property type="protein sequence ID" value="MBD2860332.1"/>
    <property type="molecule type" value="Genomic_DNA"/>
</dbReference>
<feature type="domain" description="KfrA N-terminal DNA-binding" evidence="2">
    <location>
        <begin position="8"/>
        <end position="114"/>
    </location>
</feature>
<sequence>MARGGINKALVSNARETLISRGENPSIDAIRVELGNTGSKSTIHRYLREIEEEASARLDDEELLSQPIKELVVRLASVLRQEAQSLVDDHQATHQSQVKALTDRLQELEKSISSTNNILEAKELELKAALSDLDARRASEEALKASETKANQANEKLHALLVEKQAQIESLEEKHRHSRDAMEHYRHSVKDQREQDQRKHEHQVQQLQAEIRTLNQTLSVKQGDITQLNKDNGRLAAELGATQKTVAKLEAEQRKLTTNLESKSEEVESLKTQLSEFENQSEELDKLKRLNEELLAWKAQASVSIGKLETEISIKTEMMNRLLEERSKTPEASG</sequence>
<gene>
    <name evidence="3" type="ORF">IB286_15160</name>
</gene>
<evidence type="ECO:0000313" key="3">
    <source>
        <dbReference type="EMBL" id="MBD2860332.1"/>
    </source>
</evidence>
<reference evidence="3" key="1">
    <citation type="submission" date="2020-09" db="EMBL/GenBank/DDBJ databases">
        <authorList>
            <person name="Yoon J.-W."/>
        </authorList>
    </citation>
    <scope>NUCLEOTIDE SEQUENCE</scope>
    <source>
        <strain evidence="3">KMU-158</strain>
    </source>
</reference>